<evidence type="ECO:0000256" key="6">
    <source>
        <dbReference type="ARBA" id="ARBA00022840"/>
    </source>
</evidence>
<dbReference type="PANTHER" id="PTHR42781">
    <property type="entry name" value="SPERMIDINE/PUTRESCINE IMPORT ATP-BINDING PROTEIN POTA"/>
    <property type="match status" value="1"/>
</dbReference>
<name>A0A6J6GYR0_9ZZZZ</name>
<evidence type="ECO:0000256" key="1">
    <source>
        <dbReference type="ARBA" id="ARBA00022448"/>
    </source>
</evidence>
<reference evidence="12" key="1">
    <citation type="submission" date="2020-05" db="EMBL/GenBank/DDBJ databases">
        <authorList>
            <person name="Chiriac C."/>
            <person name="Salcher M."/>
            <person name="Ghai R."/>
            <person name="Kavagutti S V."/>
        </authorList>
    </citation>
    <scope>NUCLEOTIDE SEQUENCE</scope>
</reference>
<keyword evidence="2" id="KW-1003">Cell membrane</keyword>
<organism evidence="12">
    <name type="scientific">freshwater metagenome</name>
    <dbReference type="NCBI Taxonomy" id="449393"/>
    <lineage>
        <taxon>unclassified sequences</taxon>
        <taxon>metagenomes</taxon>
        <taxon>ecological metagenomes</taxon>
    </lineage>
</organism>
<dbReference type="AlphaFoldDB" id="A0A6J6GYR0"/>
<evidence type="ECO:0000256" key="3">
    <source>
        <dbReference type="ARBA" id="ARBA00022496"/>
    </source>
</evidence>
<keyword evidence="8" id="KW-0408">Iron</keyword>
<dbReference type="SUPFAM" id="SSF52540">
    <property type="entry name" value="P-loop containing nucleoside triphosphate hydrolases"/>
    <property type="match status" value="1"/>
</dbReference>
<evidence type="ECO:0000256" key="8">
    <source>
        <dbReference type="ARBA" id="ARBA00023004"/>
    </source>
</evidence>
<dbReference type="Gene3D" id="3.40.50.300">
    <property type="entry name" value="P-loop containing nucleotide triphosphate hydrolases"/>
    <property type="match status" value="1"/>
</dbReference>
<evidence type="ECO:0000313" key="12">
    <source>
        <dbReference type="EMBL" id="CAB4605520.1"/>
    </source>
</evidence>
<evidence type="ECO:0000256" key="2">
    <source>
        <dbReference type="ARBA" id="ARBA00022475"/>
    </source>
</evidence>
<evidence type="ECO:0000256" key="10">
    <source>
        <dbReference type="ARBA" id="ARBA00023136"/>
    </source>
</evidence>
<keyword evidence="5" id="KW-0547">Nucleotide-binding</keyword>
<dbReference type="GO" id="GO:0005524">
    <property type="term" value="F:ATP binding"/>
    <property type="evidence" value="ECO:0007669"/>
    <property type="project" value="UniProtKB-KW"/>
</dbReference>
<feature type="domain" description="ABC transporter" evidence="11">
    <location>
        <begin position="5"/>
        <end position="235"/>
    </location>
</feature>
<dbReference type="InterPro" id="IPR003439">
    <property type="entry name" value="ABC_transporter-like_ATP-bd"/>
</dbReference>
<keyword evidence="3" id="KW-0410">Iron transport</keyword>
<proteinExistence type="predicted"/>
<dbReference type="InterPro" id="IPR003593">
    <property type="entry name" value="AAA+_ATPase"/>
</dbReference>
<dbReference type="GO" id="GO:0015408">
    <property type="term" value="F:ABC-type ferric iron transporter activity"/>
    <property type="evidence" value="ECO:0007669"/>
    <property type="project" value="InterPro"/>
</dbReference>
<evidence type="ECO:0000259" key="11">
    <source>
        <dbReference type="PROSITE" id="PS50893"/>
    </source>
</evidence>
<sequence>MDPTLDVRSISKSFGGAPIVDQVSLTVAPGQIAVIVGPSGSGKTTVLRCIAGFERPDTGEISIDGAPVVESGLFVAPENRHVGYVPQEGALFPHLSVAGNIGFGLPRGGMRSKRVAECLELVGLAGLGDRRVDELSGGQQQRVALARALAPRPRLVVMDEPFSALDAALRPAICADVVSALRGDAATAVIVTHDRDEALAVADLIAVMMDGKIVQCADPVTLHREPVSERVASFLGEVDVTTGRLVGQEVITPLGTFRAESHGPISGEVDVILRRGQVRVYPEPVTRA</sequence>
<dbReference type="InterPro" id="IPR015853">
    <property type="entry name" value="ABC_transpr_FbpC"/>
</dbReference>
<dbReference type="SMART" id="SM00382">
    <property type="entry name" value="AAA"/>
    <property type="match status" value="1"/>
</dbReference>
<evidence type="ECO:0000256" key="7">
    <source>
        <dbReference type="ARBA" id="ARBA00022967"/>
    </source>
</evidence>
<dbReference type="PANTHER" id="PTHR42781:SF5">
    <property type="entry name" value="PUTRESCINE TRANSPORT ATP-BINDING PROTEIN POTG"/>
    <property type="match status" value="1"/>
</dbReference>
<dbReference type="GO" id="GO:0016020">
    <property type="term" value="C:membrane"/>
    <property type="evidence" value="ECO:0007669"/>
    <property type="project" value="InterPro"/>
</dbReference>
<accession>A0A6J6GYR0</accession>
<gene>
    <name evidence="12" type="ORF">UFOPK1835_00736</name>
</gene>
<dbReference type="Pfam" id="PF00005">
    <property type="entry name" value="ABC_tran"/>
    <property type="match status" value="1"/>
</dbReference>
<dbReference type="InterPro" id="IPR027417">
    <property type="entry name" value="P-loop_NTPase"/>
</dbReference>
<dbReference type="CDD" id="cd03259">
    <property type="entry name" value="ABC_Carb_Solutes_like"/>
    <property type="match status" value="1"/>
</dbReference>
<dbReference type="PROSITE" id="PS50893">
    <property type="entry name" value="ABC_TRANSPORTER_2"/>
    <property type="match status" value="1"/>
</dbReference>
<evidence type="ECO:0000256" key="4">
    <source>
        <dbReference type="ARBA" id="ARBA00022519"/>
    </source>
</evidence>
<dbReference type="PROSITE" id="PS00211">
    <property type="entry name" value="ABC_TRANSPORTER_1"/>
    <property type="match status" value="1"/>
</dbReference>
<evidence type="ECO:0000256" key="5">
    <source>
        <dbReference type="ARBA" id="ARBA00022741"/>
    </source>
</evidence>
<protein>
    <submittedName>
        <fullName evidence="12">Unannotated protein</fullName>
    </submittedName>
</protein>
<keyword evidence="7" id="KW-1278">Translocase</keyword>
<dbReference type="GO" id="GO:0016887">
    <property type="term" value="F:ATP hydrolysis activity"/>
    <property type="evidence" value="ECO:0007669"/>
    <property type="project" value="InterPro"/>
</dbReference>
<keyword evidence="10" id="KW-0472">Membrane</keyword>
<keyword evidence="1" id="KW-0813">Transport</keyword>
<dbReference type="InterPro" id="IPR017871">
    <property type="entry name" value="ABC_transporter-like_CS"/>
</dbReference>
<dbReference type="InterPro" id="IPR050093">
    <property type="entry name" value="ABC_SmlMolc_Importer"/>
</dbReference>
<keyword evidence="4" id="KW-0997">Cell inner membrane</keyword>
<keyword evidence="6" id="KW-0067">ATP-binding</keyword>
<dbReference type="FunFam" id="3.40.50.300:FF:000425">
    <property type="entry name" value="Probable ABC transporter, ATP-binding subunit"/>
    <property type="match status" value="1"/>
</dbReference>
<evidence type="ECO:0000256" key="9">
    <source>
        <dbReference type="ARBA" id="ARBA00023065"/>
    </source>
</evidence>
<dbReference type="EMBL" id="CAEZUP010000023">
    <property type="protein sequence ID" value="CAB4605520.1"/>
    <property type="molecule type" value="Genomic_DNA"/>
</dbReference>
<keyword evidence="9" id="KW-0406">Ion transport</keyword>